<evidence type="ECO:0000259" key="8">
    <source>
        <dbReference type="PROSITE" id="PS50928"/>
    </source>
</evidence>
<organism evidence="9 10">
    <name type="scientific">Ectorhizobium quercum</name>
    <dbReference type="NCBI Taxonomy" id="2965071"/>
    <lineage>
        <taxon>Bacteria</taxon>
        <taxon>Pseudomonadati</taxon>
        <taxon>Pseudomonadota</taxon>
        <taxon>Alphaproteobacteria</taxon>
        <taxon>Hyphomicrobiales</taxon>
        <taxon>Rhizobiaceae</taxon>
        <taxon>Ectorhizobium</taxon>
    </lineage>
</organism>
<evidence type="ECO:0000256" key="6">
    <source>
        <dbReference type="ARBA" id="ARBA00023136"/>
    </source>
</evidence>
<feature type="transmembrane region" description="Helical" evidence="7">
    <location>
        <begin position="232"/>
        <end position="257"/>
    </location>
</feature>
<evidence type="ECO:0000256" key="2">
    <source>
        <dbReference type="ARBA" id="ARBA00022448"/>
    </source>
</evidence>
<comment type="similarity">
    <text evidence="7">Belongs to the binding-protein-dependent transport system permease family.</text>
</comment>
<evidence type="ECO:0000313" key="9">
    <source>
        <dbReference type="EMBL" id="MCX8997475.1"/>
    </source>
</evidence>
<feature type="transmembrane region" description="Helical" evidence="7">
    <location>
        <begin position="185"/>
        <end position="203"/>
    </location>
</feature>
<name>A0AAE3SUQ0_9HYPH</name>
<keyword evidence="2 7" id="KW-0813">Transport</keyword>
<dbReference type="PANTHER" id="PTHR30151:SF38">
    <property type="entry name" value="ALIPHATIC SULFONATES TRANSPORT PERMEASE PROTEIN SSUC-RELATED"/>
    <property type="match status" value="1"/>
</dbReference>
<keyword evidence="6 7" id="KW-0472">Membrane</keyword>
<feature type="transmembrane region" description="Helical" evidence="7">
    <location>
        <begin position="114"/>
        <end position="136"/>
    </location>
</feature>
<protein>
    <submittedName>
        <fullName evidence="9">ABC transporter permease</fullName>
    </submittedName>
</protein>
<sequence length="272" mass="29839">MTDIRETLPVAALAPFTLPGWLLRIGTALLFPAALVVVWHFASLYRWLPEQILPPPAYVLDAAIAAVREGDLLTHIGWSSSRVALGFVAGATTGLILGFAMGLWRGLDDHIRPLFTAIAQVPTIGWIPLLMLFLGIGEALKIVIIAKAAFIPVVMSTAAALRGVPRAFHEVADVFCLTRAQRLRLLILPAAVAPIFTGIRYGLTKAWTALVAVELLASSEGLGFQLVWARQMFWLDTMIFAMILIGLTGFLMDYALARVELRLQRWRLETAE</sequence>
<dbReference type="PANTHER" id="PTHR30151">
    <property type="entry name" value="ALKANE SULFONATE ABC TRANSPORTER-RELATED, MEMBRANE SUBUNIT"/>
    <property type="match status" value="1"/>
</dbReference>
<evidence type="ECO:0000256" key="7">
    <source>
        <dbReference type="RuleBase" id="RU363032"/>
    </source>
</evidence>
<dbReference type="SUPFAM" id="SSF161098">
    <property type="entry name" value="MetI-like"/>
    <property type="match status" value="1"/>
</dbReference>
<keyword evidence="5 7" id="KW-1133">Transmembrane helix</keyword>
<feature type="transmembrane region" description="Helical" evidence="7">
    <location>
        <begin position="83"/>
        <end position="102"/>
    </location>
</feature>
<dbReference type="PROSITE" id="PS50928">
    <property type="entry name" value="ABC_TM1"/>
    <property type="match status" value="1"/>
</dbReference>
<evidence type="ECO:0000256" key="5">
    <source>
        <dbReference type="ARBA" id="ARBA00022989"/>
    </source>
</evidence>
<dbReference type="AlphaFoldDB" id="A0AAE3SUQ0"/>
<gene>
    <name evidence="9" type="ORF">NOF55_10175</name>
</gene>
<accession>A0AAE3SUQ0</accession>
<dbReference type="Proteomes" id="UP001208771">
    <property type="component" value="Unassembled WGS sequence"/>
</dbReference>
<dbReference type="Pfam" id="PF00528">
    <property type="entry name" value="BPD_transp_1"/>
    <property type="match status" value="1"/>
</dbReference>
<proteinExistence type="inferred from homology"/>
<evidence type="ECO:0000256" key="4">
    <source>
        <dbReference type="ARBA" id="ARBA00022692"/>
    </source>
</evidence>
<dbReference type="EMBL" id="JANFPI010000003">
    <property type="protein sequence ID" value="MCX8997475.1"/>
    <property type="molecule type" value="Genomic_DNA"/>
</dbReference>
<evidence type="ECO:0000313" key="10">
    <source>
        <dbReference type="Proteomes" id="UP001208771"/>
    </source>
</evidence>
<comment type="subcellular location">
    <subcellularLocation>
        <location evidence="1 7">Cell membrane</location>
        <topology evidence="1 7">Multi-pass membrane protein</topology>
    </subcellularLocation>
</comment>
<evidence type="ECO:0000256" key="1">
    <source>
        <dbReference type="ARBA" id="ARBA00004651"/>
    </source>
</evidence>
<dbReference type="CDD" id="cd06261">
    <property type="entry name" value="TM_PBP2"/>
    <property type="match status" value="1"/>
</dbReference>
<dbReference type="Gene3D" id="1.10.3720.10">
    <property type="entry name" value="MetI-like"/>
    <property type="match status" value="1"/>
</dbReference>
<feature type="transmembrane region" description="Helical" evidence="7">
    <location>
        <begin position="142"/>
        <end position="164"/>
    </location>
</feature>
<dbReference type="RefSeq" id="WP_306411263.1">
    <property type="nucleotide sequence ID" value="NZ_JANFPI010000003.1"/>
</dbReference>
<comment type="caution">
    <text evidence="9">The sequence shown here is derived from an EMBL/GenBank/DDBJ whole genome shotgun (WGS) entry which is preliminary data.</text>
</comment>
<evidence type="ECO:0000256" key="3">
    <source>
        <dbReference type="ARBA" id="ARBA00022475"/>
    </source>
</evidence>
<dbReference type="GO" id="GO:0005886">
    <property type="term" value="C:plasma membrane"/>
    <property type="evidence" value="ECO:0007669"/>
    <property type="project" value="UniProtKB-SubCell"/>
</dbReference>
<feature type="transmembrane region" description="Helical" evidence="7">
    <location>
        <begin position="21"/>
        <end position="42"/>
    </location>
</feature>
<keyword evidence="4 7" id="KW-0812">Transmembrane</keyword>
<feature type="domain" description="ABC transmembrane type-1" evidence="8">
    <location>
        <begin position="72"/>
        <end position="256"/>
    </location>
</feature>
<dbReference type="InterPro" id="IPR035906">
    <property type="entry name" value="MetI-like_sf"/>
</dbReference>
<reference evidence="9" key="1">
    <citation type="submission" date="2022-07" db="EMBL/GenBank/DDBJ databases">
        <title>Ectorhizobium quercum gen.nov., sp. nov.</title>
        <authorList>
            <person name="Ma T."/>
            <person name="Li Y."/>
        </authorList>
    </citation>
    <scope>NUCLEOTIDE SEQUENCE</scope>
    <source>
        <strain evidence="9">BDR2-2</strain>
    </source>
</reference>
<dbReference type="InterPro" id="IPR000515">
    <property type="entry name" value="MetI-like"/>
</dbReference>
<keyword evidence="10" id="KW-1185">Reference proteome</keyword>
<dbReference type="GO" id="GO:0055085">
    <property type="term" value="P:transmembrane transport"/>
    <property type="evidence" value="ECO:0007669"/>
    <property type="project" value="InterPro"/>
</dbReference>
<keyword evidence="3" id="KW-1003">Cell membrane</keyword>